<dbReference type="Pfam" id="PF05057">
    <property type="entry name" value="DUF676"/>
    <property type="match status" value="1"/>
</dbReference>
<feature type="domain" description="DUF676" evidence="2">
    <location>
        <begin position="388"/>
        <end position="465"/>
    </location>
</feature>
<sequence>MKSKIHELKNNNKLSVSKNFVYFIILFLATMQINAQQEIDTQFRNQTLQVYQNLDKNRVPHGILLDFGMEFTNLRAFNGVVVDSTLTTSQTLSDTYKTLLMCRVRNVNDGFISPVEYANRWYNQREEGVITLSGQYFRYSRFEDNAFPNRINYSNNRFSDRFVRGIWQNPYQDQSMFVMAPSVSTYRGLNLKVKLPQNLMLSNYTSTIQQIHIDFGDGLGFRLVNYNTQINVNYNQPNTYSWRYRITLTNGQTIQSHSKVVIEKGLNAIDYDVYKNQTSVQNQASSQNQTLNNPLSQFYKKRITATVPVFGRLGSATVYVKFRQGGNNIQNPLIVAEGFDPGVILSREIEGGQNNIIDFIDNYTFSGSQLLEQELNSYDIIYVDWDNGVDFLQRNAMVLEEVIKWVNQEKASNGSTTKNVVLGQSMGGLIARYALRDIELNRNFNHDTRLYVSHDAPHLGANVPYSVQYSARHLRNLYIQTPVALLTGDLILPIILNFADGYIASFNSVWGTNIPEFNYDVTPLQGFSLADVPAARQMQYLWVNKNYSINNSIFQIWQQEYNSMGFPQGYSNAPIRNISIVNGSECGVLQPDNGNIMSYIKDAGRDTFLSNYIGILDAVYGALILRPDIVFVALFPGKSYWEIDFQSRYMTNLNQNKQIYKGSIKYKKKVFWFIPVSITVTSRTANQPSNVLPYDIYGGGFERTSTTSIPIAGSTLVSNAYGFIPTASALAIGSGTTAINDNDYRRNYVGALPPVAPKNTQFHNFVTHFDQFNPNNNNSRHISFNRRNGNWLRTELNISVPDEVTNCFYICADNQIIGANNLCTSATYSGPSGGTFSNWTIIEGANLVTLTGNGTPNVTLTALPNVFGQVTLTYSTGDNGARCGNITLTKTIWVGLPQFNEFTFGSGLSQNPCIVPIDCLTSGLPSTEIFASFTGLSTTEFNNNANWEWVRYNNFIFLNSSRNRATICPLAIGNSGFKVRVKNACGWSEWVDYPSFDITSCSDNGISSSNIYTVYPNPSQDIVTIDLRDQNNQPDNTKKITGELFNILGITKSKIQINNNKATFSVAGLTKGIYVLKIYINDQVESHQIAVN</sequence>
<evidence type="ECO:0000259" key="3">
    <source>
        <dbReference type="Pfam" id="PF18962"/>
    </source>
</evidence>
<dbReference type="InterPro" id="IPR026444">
    <property type="entry name" value="Secre_tail"/>
</dbReference>
<evidence type="ECO:0000259" key="2">
    <source>
        <dbReference type="Pfam" id="PF05057"/>
    </source>
</evidence>
<accession>A0ABU9N6P9</accession>
<keyword evidence="5" id="KW-1185">Reference proteome</keyword>
<dbReference type="NCBIfam" id="TIGR04183">
    <property type="entry name" value="Por_Secre_tail"/>
    <property type="match status" value="1"/>
</dbReference>
<keyword evidence="1" id="KW-0732">Signal</keyword>
<dbReference type="EMBL" id="JBCGDO010000006">
    <property type="protein sequence ID" value="MEM0542225.1"/>
    <property type="molecule type" value="Genomic_DNA"/>
</dbReference>
<dbReference type="Gene3D" id="3.40.50.1820">
    <property type="entry name" value="alpha/beta hydrolase"/>
    <property type="match status" value="1"/>
</dbReference>
<gene>
    <name evidence="4" type="ORF">WFZ85_06330</name>
</gene>
<evidence type="ECO:0000313" key="4">
    <source>
        <dbReference type="EMBL" id="MEM0542225.1"/>
    </source>
</evidence>
<dbReference type="RefSeq" id="WP_342695446.1">
    <property type="nucleotide sequence ID" value="NZ_JBCGDO010000006.1"/>
</dbReference>
<dbReference type="Proteomes" id="UP001460072">
    <property type="component" value="Unassembled WGS sequence"/>
</dbReference>
<name>A0ABU9N6P9_9FLAO</name>
<dbReference type="SUPFAM" id="SSF53474">
    <property type="entry name" value="alpha/beta-Hydrolases"/>
    <property type="match status" value="1"/>
</dbReference>
<reference evidence="4 5" key="1">
    <citation type="submission" date="2024-03" db="EMBL/GenBank/DDBJ databases">
        <title>Two novel species of the genus Flavobacterium exhibiting potentially degradation of complex polysaccharides.</title>
        <authorList>
            <person name="Lian X."/>
        </authorList>
    </citation>
    <scope>NUCLEOTIDE SEQUENCE [LARGE SCALE GENOMIC DNA]</scope>
    <source>
        <strain evidence="5">j3</strain>
    </source>
</reference>
<organism evidence="4 5">
    <name type="scientific">Flavobacterium aureirubrum</name>
    <dbReference type="NCBI Taxonomy" id="3133147"/>
    <lineage>
        <taxon>Bacteria</taxon>
        <taxon>Pseudomonadati</taxon>
        <taxon>Bacteroidota</taxon>
        <taxon>Flavobacteriia</taxon>
        <taxon>Flavobacteriales</taxon>
        <taxon>Flavobacteriaceae</taxon>
        <taxon>Flavobacterium</taxon>
    </lineage>
</organism>
<feature type="domain" description="Secretion system C-terminal sorting" evidence="3">
    <location>
        <begin position="1014"/>
        <end position="1088"/>
    </location>
</feature>
<dbReference type="InterPro" id="IPR007751">
    <property type="entry name" value="DUF676_lipase-like"/>
</dbReference>
<dbReference type="InterPro" id="IPR029058">
    <property type="entry name" value="AB_hydrolase_fold"/>
</dbReference>
<dbReference type="Pfam" id="PF18962">
    <property type="entry name" value="Por_Secre_tail"/>
    <property type="match status" value="1"/>
</dbReference>
<evidence type="ECO:0000256" key="1">
    <source>
        <dbReference type="ARBA" id="ARBA00022729"/>
    </source>
</evidence>
<protein>
    <submittedName>
        <fullName evidence="4">T9SS type A sorting domain-containing protein</fullName>
    </submittedName>
</protein>
<proteinExistence type="predicted"/>
<evidence type="ECO:0000313" key="5">
    <source>
        <dbReference type="Proteomes" id="UP001460072"/>
    </source>
</evidence>
<comment type="caution">
    <text evidence="4">The sequence shown here is derived from an EMBL/GenBank/DDBJ whole genome shotgun (WGS) entry which is preliminary data.</text>
</comment>